<organism evidence="1 2">
    <name type="scientific">Oceanomicrobium pacificus</name>
    <dbReference type="NCBI Taxonomy" id="2692916"/>
    <lineage>
        <taxon>Bacteria</taxon>
        <taxon>Pseudomonadati</taxon>
        <taxon>Pseudomonadota</taxon>
        <taxon>Alphaproteobacteria</taxon>
        <taxon>Rhodobacterales</taxon>
        <taxon>Paracoccaceae</taxon>
        <taxon>Oceanomicrobium</taxon>
    </lineage>
</organism>
<sequence>MNYSCDCTINRPRDTVIALFDSTENLPKWQDGLVSFDHVSGSPGQEGAVSRLRYQMGKREIEMVETITERALPDRFAATYEADGVWNIVENRFEALGDRTRWQIDTEFRCKGMMRIMAFLMPGAFRKQTEKMMQSFKSFAESQ</sequence>
<dbReference type="AlphaFoldDB" id="A0A6B0TPR9"/>
<reference evidence="1 2" key="1">
    <citation type="submission" date="2019-12" db="EMBL/GenBank/DDBJ databases">
        <title>Strain KN286 was isolated from seawater, which was collected from Caroline Seamount in the tropical western Pacific.</title>
        <authorList>
            <person name="Wang Q."/>
        </authorList>
    </citation>
    <scope>NUCLEOTIDE SEQUENCE [LARGE SCALE GENOMIC DNA]</scope>
    <source>
        <strain evidence="1 2">KN286</strain>
    </source>
</reference>
<dbReference type="RefSeq" id="WP_160850848.1">
    <property type="nucleotide sequence ID" value="NZ_WUWG01000001.1"/>
</dbReference>
<dbReference type="InterPro" id="IPR023393">
    <property type="entry name" value="START-like_dom_sf"/>
</dbReference>
<gene>
    <name evidence="1" type="ORF">GSH16_00200</name>
</gene>
<protein>
    <submittedName>
        <fullName evidence="1">SRPBCC family protein</fullName>
    </submittedName>
</protein>
<name>A0A6B0TPR9_9RHOB</name>
<dbReference type="InterPro" id="IPR019587">
    <property type="entry name" value="Polyketide_cyclase/dehydratase"/>
</dbReference>
<proteinExistence type="predicted"/>
<dbReference type="CDD" id="cd07812">
    <property type="entry name" value="SRPBCC"/>
    <property type="match status" value="1"/>
</dbReference>
<evidence type="ECO:0000313" key="2">
    <source>
        <dbReference type="Proteomes" id="UP000436016"/>
    </source>
</evidence>
<dbReference type="Pfam" id="PF10604">
    <property type="entry name" value="Polyketide_cyc2"/>
    <property type="match status" value="1"/>
</dbReference>
<dbReference type="Proteomes" id="UP000436016">
    <property type="component" value="Unassembled WGS sequence"/>
</dbReference>
<dbReference type="SUPFAM" id="SSF55961">
    <property type="entry name" value="Bet v1-like"/>
    <property type="match status" value="1"/>
</dbReference>
<dbReference type="EMBL" id="WUWG01000001">
    <property type="protein sequence ID" value="MXU63848.1"/>
    <property type="molecule type" value="Genomic_DNA"/>
</dbReference>
<dbReference type="Gene3D" id="3.30.530.20">
    <property type="match status" value="1"/>
</dbReference>
<accession>A0A6B0TPR9</accession>
<keyword evidence="2" id="KW-1185">Reference proteome</keyword>
<evidence type="ECO:0000313" key="1">
    <source>
        <dbReference type="EMBL" id="MXU63848.1"/>
    </source>
</evidence>
<comment type="caution">
    <text evidence="1">The sequence shown here is derived from an EMBL/GenBank/DDBJ whole genome shotgun (WGS) entry which is preliminary data.</text>
</comment>